<keyword evidence="1" id="KW-0472">Membrane</keyword>
<keyword evidence="1" id="KW-0812">Transmembrane</keyword>
<evidence type="ECO:0000256" key="1">
    <source>
        <dbReference type="SAM" id="Phobius"/>
    </source>
</evidence>
<feature type="non-terminal residue" evidence="2">
    <location>
        <position position="214"/>
    </location>
</feature>
<dbReference type="EMBL" id="VOFY01000012">
    <property type="protein sequence ID" value="KAA8587647.1"/>
    <property type="molecule type" value="Genomic_DNA"/>
</dbReference>
<reference evidence="2 3" key="1">
    <citation type="submission" date="2019-08" db="EMBL/GenBank/DDBJ databases">
        <title>A chromosome-level genome assembly, high-density linkage maps, and genome scans reveal the genomic architecture of hybrid incompatibilities underlying speciation via character displacement in darters (Percidae: Etheostominae).</title>
        <authorList>
            <person name="Moran R.L."/>
            <person name="Catchen J.M."/>
            <person name="Fuller R.C."/>
        </authorList>
    </citation>
    <scope>NUCLEOTIDE SEQUENCE [LARGE SCALE GENOMIC DNA]</scope>
    <source>
        <strain evidence="2">EspeVRDwgs_2016</strain>
        <tissue evidence="2">Muscle</tissue>
    </source>
</reference>
<organism evidence="2 3">
    <name type="scientific">Etheostoma spectabile</name>
    <name type="common">orangethroat darter</name>
    <dbReference type="NCBI Taxonomy" id="54343"/>
    <lineage>
        <taxon>Eukaryota</taxon>
        <taxon>Metazoa</taxon>
        <taxon>Chordata</taxon>
        <taxon>Craniata</taxon>
        <taxon>Vertebrata</taxon>
        <taxon>Euteleostomi</taxon>
        <taxon>Actinopterygii</taxon>
        <taxon>Neopterygii</taxon>
        <taxon>Teleostei</taxon>
        <taxon>Neoteleostei</taxon>
        <taxon>Acanthomorphata</taxon>
        <taxon>Eupercaria</taxon>
        <taxon>Perciformes</taxon>
        <taxon>Percoidei</taxon>
        <taxon>Percidae</taxon>
        <taxon>Etheostomatinae</taxon>
        <taxon>Etheostoma</taxon>
    </lineage>
</organism>
<comment type="caution">
    <text evidence="2">The sequence shown here is derived from an EMBL/GenBank/DDBJ whole genome shotgun (WGS) entry which is preliminary data.</text>
</comment>
<feature type="non-terminal residue" evidence="2">
    <location>
        <position position="1"/>
    </location>
</feature>
<proteinExistence type="predicted"/>
<feature type="transmembrane region" description="Helical" evidence="1">
    <location>
        <begin position="67"/>
        <end position="89"/>
    </location>
</feature>
<keyword evidence="3" id="KW-1185">Reference proteome</keyword>
<accession>A0A5J5D137</accession>
<keyword evidence="1" id="KW-1133">Transmembrane helix</keyword>
<gene>
    <name evidence="2" type="ORF">FQN60_016509</name>
</gene>
<name>A0A5J5D137_9PERO</name>
<dbReference type="Proteomes" id="UP000327493">
    <property type="component" value="Chromosome 12"/>
</dbReference>
<sequence>CPHHLGYHGDLLPFCPSASSSSSFPAPQTSPTPGSKYRPPPPPFFSVSLCGCCTSNAAACFTERSRVWAAAAAAPPLFASAFIPALFLAARTLLRDGRAAICSLQERLMEAPPGLLVFQSTLPALTPFVPSSSCCLVDAPFVSMVSRAGFPANCVQPMGVASRPSIHGQFPTLVGVRPAVSKCGATSAKAQLPLRGRILGRKPGPLGDVGVHPP</sequence>
<evidence type="ECO:0000313" key="2">
    <source>
        <dbReference type="EMBL" id="KAA8587647.1"/>
    </source>
</evidence>
<evidence type="ECO:0000313" key="3">
    <source>
        <dbReference type="Proteomes" id="UP000327493"/>
    </source>
</evidence>
<protein>
    <submittedName>
        <fullName evidence="2">Uncharacterized protein</fullName>
    </submittedName>
</protein>
<dbReference type="AlphaFoldDB" id="A0A5J5D137"/>